<gene>
    <name evidence="2" type="ORF">L195_g040539</name>
</gene>
<protein>
    <submittedName>
        <fullName evidence="2">Uncharacterized protein</fullName>
    </submittedName>
</protein>
<dbReference type="EMBL" id="ASHM01046445">
    <property type="protein sequence ID" value="PNX84478.1"/>
    <property type="molecule type" value="Genomic_DNA"/>
</dbReference>
<evidence type="ECO:0000313" key="2">
    <source>
        <dbReference type="EMBL" id="PNX84478.1"/>
    </source>
</evidence>
<evidence type="ECO:0000256" key="1">
    <source>
        <dbReference type="SAM" id="MobiDB-lite"/>
    </source>
</evidence>
<reference evidence="2 3" key="1">
    <citation type="journal article" date="2014" name="Am. J. Bot.">
        <title>Genome assembly and annotation for red clover (Trifolium pratense; Fabaceae).</title>
        <authorList>
            <person name="Istvanek J."/>
            <person name="Jaros M."/>
            <person name="Krenek A."/>
            <person name="Repkova J."/>
        </authorList>
    </citation>
    <scope>NUCLEOTIDE SEQUENCE [LARGE SCALE GENOMIC DNA]</scope>
    <source>
        <strain evidence="3">cv. Tatra</strain>
        <tissue evidence="2">Young leaves</tissue>
    </source>
</reference>
<sequence>MDSQQSGPELPNFSFSTESNRGDEFTEFGRLRLKNLSFGGEFLNECGSTIICFSFWKLSMIEILRWKVKFGVVEGQSV</sequence>
<feature type="non-terminal residue" evidence="2">
    <location>
        <position position="78"/>
    </location>
</feature>
<organism evidence="2 3">
    <name type="scientific">Trifolium pratense</name>
    <name type="common">Red clover</name>
    <dbReference type="NCBI Taxonomy" id="57577"/>
    <lineage>
        <taxon>Eukaryota</taxon>
        <taxon>Viridiplantae</taxon>
        <taxon>Streptophyta</taxon>
        <taxon>Embryophyta</taxon>
        <taxon>Tracheophyta</taxon>
        <taxon>Spermatophyta</taxon>
        <taxon>Magnoliopsida</taxon>
        <taxon>eudicotyledons</taxon>
        <taxon>Gunneridae</taxon>
        <taxon>Pentapetalae</taxon>
        <taxon>rosids</taxon>
        <taxon>fabids</taxon>
        <taxon>Fabales</taxon>
        <taxon>Fabaceae</taxon>
        <taxon>Papilionoideae</taxon>
        <taxon>50 kb inversion clade</taxon>
        <taxon>NPAAA clade</taxon>
        <taxon>Hologalegina</taxon>
        <taxon>IRL clade</taxon>
        <taxon>Trifolieae</taxon>
        <taxon>Trifolium</taxon>
    </lineage>
</organism>
<reference evidence="2 3" key="2">
    <citation type="journal article" date="2017" name="Front. Plant Sci.">
        <title>Gene Classification and Mining of Molecular Markers Useful in Red Clover (Trifolium pratense) Breeding.</title>
        <authorList>
            <person name="Istvanek J."/>
            <person name="Dluhosova J."/>
            <person name="Dluhos P."/>
            <person name="Patkova L."/>
            <person name="Nedelnik J."/>
            <person name="Repkova J."/>
        </authorList>
    </citation>
    <scope>NUCLEOTIDE SEQUENCE [LARGE SCALE GENOMIC DNA]</scope>
    <source>
        <strain evidence="3">cv. Tatra</strain>
        <tissue evidence="2">Young leaves</tissue>
    </source>
</reference>
<name>A0A2K3M112_TRIPR</name>
<accession>A0A2K3M112</accession>
<dbReference type="Proteomes" id="UP000236291">
    <property type="component" value="Unassembled WGS sequence"/>
</dbReference>
<feature type="compositionally biased region" description="Polar residues" evidence="1">
    <location>
        <begin position="1"/>
        <end position="19"/>
    </location>
</feature>
<evidence type="ECO:0000313" key="3">
    <source>
        <dbReference type="Proteomes" id="UP000236291"/>
    </source>
</evidence>
<proteinExistence type="predicted"/>
<dbReference type="AlphaFoldDB" id="A0A2K3M112"/>
<comment type="caution">
    <text evidence="2">The sequence shown here is derived from an EMBL/GenBank/DDBJ whole genome shotgun (WGS) entry which is preliminary data.</text>
</comment>
<feature type="region of interest" description="Disordered" evidence="1">
    <location>
        <begin position="1"/>
        <end position="21"/>
    </location>
</feature>